<dbReference type="PANTHER" id="PTHR42791">
    <property type="entry name" value="GNAT FAMILY ACETYLTRANSFERASE"/>
    <property type="match status" value="1"/>
</dbReference>
<sequence length="437" mass="46694">MFTIAPASPADLEEAAAVLATAFRQDTVTSTLVSGSDRERRLALLFEAMLCSGAASSGRVDLARRDTDGVVLGVAVWETPDARHSVLDQVRQLPRFARALGLRGLPRAMRLQRTLALHRPVEPHWYLAQIGVGDGARGAGVGGALLESRLRTIDADGLPVYLESSNERNRALYRRSGFRSIASITGIPGVTPAAMWREVARFAPASTVSASTAGVGGGRRPLTLDSRRRHDRGLTGWGPVPIEGMSGLRHPRPGRTARNRQPWGAPVDSNVLAIIAILVLLAIVGLGVLKGLGRRKIREAGESKQARIPATLQEFGRSVILGTDTAGAVALIEGLPKSRLKSLRPGVWGLNQISKEDAVIEVWPAGSSAEVLVTSLEENFGFPQGLDGWQRFTGQLEAAATAQGVSVQRGARAFQYQPAPANSLDRAHWVLAKVVAQ</sequence>
<dbReference type="RefSeq" id="WP_139382502.1">
    <property type="nucleotide sequence ID" value="NZ_FUZO01000002.1"/>
</dbReference>
<evidence type="ECO:0000313" key="4">
    <source>
        <dbReference type="EMBL" id="SKC67865.1"/>
    </source>
</evidence>
<dbReference type="SUPFAM" id="SSF55729">
    <property type="entry name" value="Acyl-CoA N-acyltransferases (Nat)"/>
    <property type="match status" value="1"/>
</dbReference>
<feature type="compositionally biased region" description="Basic residues" evidence="1">
    <location>
        <begin position="249"/>
        <end position="258"/>
    </location>
</feature>
<dbReference type="PANTHER" id="PTHR42791:SF1">
    <property type="entry name" value="N-ACETYLTRANSFERASE DOMAIN-CONTAINING PROTEIN"/>
    <property type="match status" value="1"/>
</dbReference>
<dbReference type="Gene3D" id="3.40.630.30">
    <property type="match status" value="1"/>
</dbReference>
<feature type="region of interest" description="Disordered" evidence="1">
    <location>
        <begin position="213"/>
        <end position="261"/>
    </location>
</feature>
<dbReference type="InterPro" id="IPR016181">
    <property type="entry name" value="Acyl_CoA_acyltransferase"/>
</dbReference>
<accession>A0ABY1LP28</accession>
<feature type="transmembrane region" description="Helical" evidence="2">
    <location>
        <begin position="271"/>
        <end position="289"/>
    </location>
</feature>
<dbReference type="EMBL" id="FUZO01000002">
    <property type="protein sequence ID" value="SKC67865.1"/>
    <property type="molecule type" value="Genomic_DNA"/>
</dbReference>
<keyword evidence="5" id="KW-1185">Reference proteome</keyword>
<comment type="caution">
    <text evidence="4">The sequence shown here is derived from an EMBL/GenBank/DDBJ whole genome shotgun (WGS) entry which is preliminary data.</text>
</comment>
<dbReference type="InterPro" id="IPR052523">
    <property type="entry name" value="Trichothecene_AcTrans"/>
</dbReference>
<name>A0ABY1LP28_9MICO</name>
<reference evidence="4 5" key="1">
    <citation type="submission" date="2017-02" db="EMBL/GenBank/DDBJ databases">
        <authorList>
            <person name="Varghese N."/>
            <person name="Submissions S."/>
        </authorList>
    </citation>
    <scope>NUCLEOTIDE SEQUENCE [LARGE SCALE GENOMIC DNA]</scope>
    <source>
        <strain evidence="4 5">VKM Ac-1787</strain>
    </source>
</reference>
<protein>
    <submittedName>
        <fullName evidence="4">Acetyltransferase (GNAT) family protein</fullName>
    </submittedName>
</protein>
<evidence type="ECO:0000256" key="1">
    <source>
        <dbReference type="SAM" id="MobiDB-lite"/>
    </source>
</evidence>
<dbReference type="InterPro" id="IPR000182">
    <property type="entry name" value="GNAT_dom"/>
</dbReference>
<proteinExistence type="predicted"/>
<dbReference type="Proteomes" id="UP000190827">
    <property type="component" value="Unassembled WGS sequence"/>
</dbReference>
<feature type="domain" description="N-acetyltransferase" evidence="3">
    <location>
        <begin position="121"/>
        <end position="178"/>
    </location>
</feature>
<evidence type="ECO:0000256" key="2">
    <source>
        <dbReference type="SAM" id="Phobius"/>
    </source>
</evidence>
<organism evidence="4 5">
    <name type="scientific">Plantibacter cousiniae</name>
    <name type="common">nom. nud.</name>
    <dbReference type="NCBI Taxonomy" id="199709"/>
    <lineage>
        <taxon>Bacteria</taxon>
        <taxon>Bacillati</taxon>
        <taxon>Actinomycetota</taxon>
        <taxon>Actinomycetes</taxon>
        <taxon>Micrococcales</taxon>
        <taxon>Microbacteriaceae</taxon>
        <taxon>Plantibacter</taxon>
    </lineage>
</organism>
<evidence type="ECO:0000313" key="5">
    <source>
        <dbReference type="Proteomes" id="UP000190827"/>
    </source>
</evidence>
<gene>
    <name evidence="4" type="ORF">SAMN06295973_2751</name>
</gene>
<keyword evidence="2" id="KW-0472">Membrane</keyword>
<keyword evidence="2" id="KW-0812">Transmembrane</keyword>
<keyword evidence="2" id="KW-1133">Transmembrane helix</keyword>
<evidence type="ECO:0000259" key="3">
    <source>
        <dbReference type="Pfam" id="PF00583"/>
    </source>
</evidence>
<dbReference type="Pfam" id="PF00583">
    <property type="entry name" value="Acetyltransf_1"/>
    <property type="match status" value="1"/>
</dbReference>